<organism evidence="2 3">
    <name type="scientific">Marinactinospora rubrisoli</name>
    <dbReference type="NCBI Taxonomy" id="2715399"/>
    <lineage>
        <taxon>Bacteria</taxon>
        <taxon>Bacillati</taxon>
        <taxon>Actinomycetota</taxon>
        <taxon>Actinomycetes</taxon>
        <taxon>Streptosporangiales</taxon>
        <taxon>Nocardiopsidaceae</taxon>
        <taxon>Marinactinospora</taxon>
    </lineage>
</organism>
<evidence type="ECO:0000259" key="1">
    <source>
        <dbReference type="Pfam" id="PF04149"/>
    </source>
</evidence>
<feature type="domain" description="DUF397" evidence="1">
    <location>
        <begin position="4"/>
        <end position="48"/>
    </location>
</feature>
<dbReference type="EMBL" id="JBHTBH010000009">
    <property type="protein sequence ID" value="MFC7329954.1"/>
    <property type="molecule type" value="Genomic_DNA"/>
</dbReference>
<comment type="caution">
    <text evidence="2">The sequence shown here is derived from an EMBL/GenBank/DDBJ whole genome shotgun (WGS) entry which is preliminary data.</text>
</comment>
<sequence length="52" mass="5593">MIGGGTNSNCVEYARLPATVALRDSKNPTHGHLTLPSAEWAAFLGAIRREEL</sequence>
<evidence type="ECO:0000313" key="2">
    <source>
        <dbReference type="EMBL" id="MFC7329954.1"/>
    </source>
</evidence>
<keyword evidence="3" id="KW-1185">Reference proteome</keyword>
<name>A0ABW2KIZ1_9ACTN</name>
<dbReference type="InterPro" id="IPR007278">
    <property type="entry name" value="DUF397"/>
</dbReference>
<accession>A0ABW2KIZ1</accession>
<evidence type="ECO:0000313" key="3">
    <source>
        <dbReference type="Proteomes" id="UP001596540"/>
    </source>
</evidence>
<protein>
    <submittedName>
        <fullName evidence="2">DUF397 domain-containing protein</fullName>
    </submittedName>
</protein>
<reference evidence="3" key="1">
    <citation type="journal article" date="2019" name="Int. J. Syst. Evol. Microbiol.">
        <title>The Global Catalogue of Microorganisms (GCM) 10K type strain sequencing project: providing services to taxonomists for standard genome sequencing and annotation.</title>
        <authorList>
            <consortium name="The Broad Institute Genomics Platform"/>
            <consortium name="The Broad Institute Genome Sequencing Center for Infectious Disease"/>
            <person name="Wu L."/>
            <person name="Ma J."/>
        </authorList>
    </citation>
    <scope>NUCLEOTIDE SEQUENCE [LARGE SCALE GENOMIC DNA]</scope>
    <source>
        <strain evidence="3">CGMCC 4.7382</strain>
    </source>
</reference>
<proteinExistence type="predicted"/>
<gene>
    <name evidence="2" type="ORF">ACFQRF_19660</name>
</gene>
<dbReference type="Proteomes" id="UP001596540">
    <property type="component" value="Unassembled WGS sequence"/>
</dbReference>
<dbReference type="Pfam" id="PF04149">
    <property type="entry name" value="DUF397"/>
    <property type="match status" value="1"/>
</dbReference>